<feature type="transmembrane region" description="Helical" evidence="2">
    <location>
        <begin position="185"/>
        <end position="204"/>
    </location>
</feature>
<comment type="caution">
    <text evidence="3">The sequence shown here is derived from an EMBL/GenBank/DDBJ whole genome shotgun (WGS) entry which is preliminary data.</text>
</comment>
<dbReference type="RefSeq" id="WP_165241940.1">
    <property type="nucleotide sequence ID" value="NZ_JAAKZV010000188.1"/>
</dbReference>
<dbReference type="Proteomes" id="UP000481583">
    <property type="component" value="Unassembled WGS sequence"/>
</dbReference>
<keyword evidence="2" id="KW-0812">Transmembrane</keyword>
<evidence type="ECO:0000313" key="3">
    <source>
        <dbReference type="EMBL" id="NGN68206.1"/>
    </source>
</evidence>
<evidence type="ECO:0000313" key="4">
    <source>
        <dbReference type="Proteomes" id="UP000481583"/>
    </source>
</evidence>
<dbReference type="AlphaFoldDB" id="A0A6G4U927"/>
<name>A0A6G4U927_9ACTN</name>
<evidence type="ECO:0000256" key="1">
    <source>
        <dbReference type="SAM" id="MobiDB-lite"/>
    </source>
</evidence>
<organism evidence="3 4">
    <name type="scientific">Streptomyces coryli</name>
    <dbReference type="NCBI Taxonomy" id="1128680"/>
    <lineage>
        <taxon>Bacteria</taxon>
        <taxon>Bacillati</taxon>
        <taxon>Actinomycetota</taxon>
        <taxon>Actinomycetes</taxon>
        <taxon>Kitasatosporales</taxon>
        <taxon>Streptomycetaceae</taxon>
        <taxon>Streptomyces</taxon>
    </lineage>
</organism>
<feature type="transmembrane region" description="Helical" evidence="2">
    <location>
        <begin position="90"/>
        <end position="113"/>
    </location>
</feature>
<feature type="compositionally biased region" description="Basic residues" evidence="1">
    <location>
        <begin position="11"/>
        <end position="21"/>
    </location>
</feature>
<keyword evidence="4" id="KW-1185">Reference proteome</keyword>
<reference evidence="3 4" key="1">
    <citation type="submission" date="2020-02" db="EMBL/GenBank/DDBJ databases">
        <title>Whole-genome analyses of novel actinobacteria.</title>
        <authorList>
            <person name="Sahin N."/>
        </authorList>
    </citation>
    <scope>NUCLEOTIDE SEQUENCE [LARGE SCALE GENOMIC DNA]</scope>
    <source>
        <strain evidence="3 4">A7024</strain>
    </source>
</reference>
<dbReference type="EMBL" id="JAAKZV010000188">
    <property type="protein sequence ID" value="NGN68206.1"/>
    <property type="molecule type" value="Genomic_DNA"/>
</dbReference>
<keyword evidence="2" id="KW-1133">Transmembrane helix</keyword>
<accession>A0A6G4U927</accession>
<evidence type="ECO:0008006" key="5">
    <source>
        <dbReference type="Google" id="ProtNLM"/>
    </source>
</evidence>
<keyword evidence="2" id="KW-0472">Membrane</keyword>
<protein>
    <recommendedName>
        <fullName evidence="5">Yip1 domain-containing protein</fullName>
    </recommendedName>
</protein>
<sequence length="207" mass="22151">MRTAPAPAARRAAKERTRRPMRPGPVPRAIWRYVRRLDLGPWLADRAGRVRRGLVMAGALGAQVALAAAHTGQARMISEGRTPLREGAVWFAGTAVALLLARVAMGLTAAWTARVAFGGTGSARATLAVLWSVAPLAALPVYAVAYAAPAGSGWLEIPRALCWGWLAWQCTDHVHRVQGITRRKAFLACTLLLLGEFLLVAFTLPSG</sequence>
<evidence type="ECO:0000256" key="2">
    <source>
        <dbReference type="SAM" id="Phobius"/>
    </source>
</evidence>
<feature type="transmembrane region" description="Helical" evidence="2">
    <location>
        <begin position="125"/>
        <end position="148"/>
    </location>
</feature>
<feature type="region of interest" description="Disordered" evidence="1">
    <location>
        <begin position="1"/>
        <end position="23"/>
    </location>
</feature>
<feature type="compositionally biased region" description="Low complexity" evidence="1">
    <location>
        <begin position="1"/>
        <end position="10"/>
    </location>
</feature>
<proteinExistence type="predicted"/>
<gene>
    <name evidence="3" type="ORF">G5C51_30440</name>
</gene>